<dbReference type="SUPFAM" id="SSF56801">
    <property type="entry name" value="Acetyl-CoA synthetase-like"/>
    <property type="match status" value="1"/>
</dbReference>
<dbReference type="EMBL" id="CAFBLP010000014">
    <property type="protein sequence ID" value="CAB4870715.1"/>
    <property type="molecule type" value="Genomic_DNA"/>
</dbReference>
<proteinExistence type="inferred from homology"/>
<evidence type="ECO:0000256" key="1">
    <source>
        <dbReference type="ARBA" id="ARBA00006432"/>
    </source>
</evidence>
<dbReference type="InterPro" id="IPR042099">
    <property type="entry name" value="ANL_N_sf"/>
</dbReference>
<dbReference type="PANTHER" id="PTHR43201:SF5">
    <property type="entry name" value="MEDIUM-CHAIN ACYL-COA LIGASE ACSF2, MITOCHONDRIAL"/>
    <property type="match status" value="1"/>
</dbReference>
<dbReference type="PANTHER" id="PTHR43201">
    <property type="entry name" value="ACYL-COA SYNTHETASE"/>
    <property type="match status" value="1"/>
</dbReference>
<protein>
    <submittedName>
        <fullName evidence="5">Unannotated protein</fullName>
    </submittedName>
</protein>
<organism evidence="5">
    <name type="scientific">freshwater metagenome</name>
    <dbReference type="NCBI Taxonomy" id="449393"/>
    <lineage>
        <taxon>unclassified sequences</taxon>
        <taxon>metagenomes</taxon>
        <taxon>ecological metagenomes</taxon>
    </lineage>
</organism>
<dbReference type="Gene3D" id="3.30.300.30">
    <property type="match status" value="1"/>
</dbReference>
<dbReference type="GO" id="GO:0006631">
    <property type="term" value="P:fatty acid metabolic process"/>
    <property type="evidence" value="ECO:0007669"/>
    <property type="project" value="TreeGrafter"/>
</dbReference>
<evidence type="ECO:0000259" key="4">
    <source>
        <dbReference type="Pfam" id="PF13193"/>
    </source>
</evidence>
<dbReference type="GO" id="GO:0031956">
    <property type="term" value="F:medium-chain fatty acid-CoA ligase activity"/>
    <property type="evidence" value="ECO:0007669"/>
    <property type="project" value="TreeGrafter"/>
</dbReference>
<evidence type="ECO:0000313" key="5">
    <source>
        <dbReference type="EMBL" id="CAB4870715.1"/>
    </source>
</evidence>
<dbReference type="InterPro" id="IPR025110">
    <property type="entry name" value="AMP-bd_C"/>
</dbReference>
<sequence>MALVIAERALERPTEVALQDGRFALAWPELNEALNRVANGLRSSALGAERRVAVFAENSVETVLAHLGGLLAGVSTVPVNFHLNADELAYILSDSKATVLFVGPENVERGLEAARIAGVALVIGWRCDPRPDVTPWTDWMAAASDSEPPRNVRPLPNLMYTSGTTGVPKGVDLAPTMFAGGTTMHEHIVGLQANRFTKFGTHLVVGPMYHTGPLNGFRILAAGTPVAVLNKFDPESVLAAIERHDAETSVMVPTHFKRLLDLPSEVKARYDISSMKLVAHTGAACPIDVKHDMIQWFGPIFLDAYGATEVGTTCSITSAEWLSHPGSVGRAIPPFSALVVDDDGNPVPAGTEGRLFFEDATGRGVVYPNDPVKSAQAHLRPGVFTLGEIGYLDQDGYVYITDRFSDMIVSGGVNIYPAEAEKVLIAHPQVSDVAVISVPDADMGEAVKALIVPEDPAHPPSAEELIALCRSRLAGYKCPRTVEIVSTVGRNAMGKINKRQLRAPYWEGTRTIG</sequence>
<dbReference type="InterPro" id="IPR000873">
    <property type="entry name" value="AMP-dep_synth/lig_dom"/>
</dbReference>
<dbReference type="Pfam" id="PF13193">
    <property type="entry name" value="AMP-binding_C"/>
    <property type="match status" value="1"/>
</dbReference>
<feature type="domain" description="AMP-dependent synthetase/ligase" evidence="3">
    <location>
        <begin position="7"/>
        <end position="357"/>
    </location>
</feature>
<accession>A0A6J7DP90</accession>
<evidence type="ECO:0000259" key="3">
    <source>
        <dbReference type="Pfam" id="PF00501"/>
    </source>
</evidence>
<dbReference type="PROSITE" id="PS00455">
    <property type="entry name" value="AMP_BINDING"/>
    <property type="match status" value="1"/>
</dbReference>
<gene>
    <name evidence="5" type="ORF">UFOPK3376_00812</name>
</gene>
<keyword evidence="2" id="KW-0436">Ligase</keyword>
<evidence type="ECO:0000256" key="2">
    <source>
        <dbReference type="ARBA" id="ARBA00022598"/>
    </source>
</evidence>
<dbReference type="AlphaFoldDB" id="A0A6J7DP90"/>
<dbReference type="InterPro" id="IPR045851">
    <property type="entry name" value="AMP-bd_C_sf"/>
</dbReference>
<reference evidence="5" key="1">
    <citation type="submission" date="2020-05" db="EMBL/GenBank/DDBJ databases">
        <authorList>
            <person name="Chiriac C."/>
            <person name="Salcher M."/>
            <person name="Ghai R."/>
            <person name="Kavagutti S V."/>
        </authorList>
    </citation>
    <scope>NUCLEOTIDE SEQUENCE</scope>
</reference>
<dbReference type="Pfam" id="PF00501">
    <property type="entry name" value="AMP-binding"/>
    <property type="match status" value="1"/>
</dbReference>
<dbReference type="InterPro" id="IPR020845">
    <property type="entry name" value="AMP-binding_CS"/>
</dbReference>
<dbReference type="Gene3D" id="3.40.50.12780">
    <property type="entry name" value="N-terminal domain of ligase-like"/>
    <property type="match status" value="1"/>
</dbReference>
<name>A0A6J7DP90_9ZZZZ</name>
<feature type="domain" description="AMP-binding enzyme C-terminal" evidence="4">
    <location>
        <begin position="419"/>
        <end position="495"/>
    </location>
</feature>
<comment type="similarity">
    <text evidence="1">Belongs to the ATP-dependent AMP-binding enzyme family.</text>
</comment>